<dbReference type="Gene3D" id="2.70.70.10">
    <property type="entry name" value="Glucose Permease (Domain IIA)"/>
    <property type="match status" value="1"/>
</dbReference>
<feature type="transmembrane region" description="Helical" evidence="1">
    <location>
        <begin position="545"/>
        <end position="574"/>
    </location>
</feature>
<evidence type="ECO:0000259" key="2">
    <source>
        <dbReference type="Pfam" id="PF01551"/>
    </source>
</evidence>
<dbReference type="SUPFAM" id="SSF58113">
    <property type="entry name" value="Apolipoprotein A-I"/>
    <property type="match status" value="1"/>
</dbReference>
<feature type="transmembrane region" description="Helical" evidence="1">
    <location>
        <begin position="441"/>
        <end position="466"/>
    </location>
</feature>
<keyword evidence="1" id="KW-1133">Transmembrane helix</keyword>
<dbReference type="PANTHER" id="PTHR21666:SF270">
    <property type="entry name" value="MUREIN HYDROLASE ACTIVATOR ENVC"/>
    <property type="match status" value="1"/>
</dbReference>
<keyword evidence="1" id="KW-0472">Membrane</keyword>
<dbReference type="InterPro" id="IPR011055">
    <property type="entry name" value="Dup_hybrid_motif"/>
</dbReference>
<dbReference type="InterPro" id="IPR016047">
    <property type="entry name" value="M23ase_b-sheet_dom"/>
</dbReference>
<comment type="caution">
    <text evidence="4">The sequence shown here is derived from an EMBL/GenBank/DDBJ whole genome shotgun (WGS) entry which is preliminary data.</text>
</comment>
<reference evidence="4 5" key="1">
    <citation type="journal article" date="2020" name="mSystems">
        <title>Defining Genomic and Predicted Metabolic Features of the Acetobacterium Genus.</title>
        <authorList>
            <person name="Ross D.E."/>
            <person name="Marshall C.W."/>
            <person name="Gulliver D."/>
            <person name="May H.D."/>
            <person name="Norman R.S."/>
        </authorList>
    </citation>
    <scope>NUCLEOTIDE SEQUENCE [LARGE SCALE GENOMIC DNA]</scope>
    <source>
        <strain evidence="4 5">DSM 9173</strain>
    </source>
</reference>
<organism evidence="4 5">
    <name type="scientific">Acetobacterium tundrae</name>
    <dbReference type="NCBI Taxonomy" id="132932"/>
    <lineage>
        <taxon>Bacteria</taxon>
        <taxon>Bacillati</taxon>
        <taxon>Bacillota</taxon>
        <taxon>Clostridia</taxon>
        <taxon>Eubacteriales</taxon>
        <taxon>Eubacteriaceae</taxon>
        <taxon>Acetobacterium</taxon>
    </lineage>
</organism>
<dbReference type="CDD" id="cd12797">
    <property type="entry name" value="M23_peptidase"/>
    <property type="match status" value="1"/>
</dbReference>
<dbReference type="InterPro" id="IPR050570">
    <property type="entry name" value="Cell_wall_metabolism_enzyme"/>
</dbReference>
<evidence type="ECO:0000259" key="3">
    <source>
        <dbReference type="Pfam" id="PF10145"/>
    </source>
</evidence>
<dbReference type="Gene3D" id="1.20.120.20">
    <property type="entry name" value="Apolipoprotein"/>
    <property type="match status" value="2"/>
</dbReference>
<accession>A0ABR6WIV4</accession>
<dbReference type="Pfam" id="PF10145">
    <property type="entry name" value="PhageMin_Tail"/>
    <property type="match status" value="1"/>
</dbReference>
<feature type="transmembrane region" description="Helical" evidence="1">
    <location>
        <begin position="406"/>
        <end position="429"/>
    </location>
</feature>
<dbReference type="Proteomes" id="UP000653358">
    <property type="component" value="Unassembled WGS sequence"/>
</dbReference>
<proteinExistence type="predicted"/>
<keyword evidence="5" id="KW-1185">Reference proteome</keyword>
<keyword evidence="1" id="KW-0812">Transmembrane</keyword>
<dbReference type="EMBL" id="WJBB01000004">
    <property type="protein sequence ID" value="MBC3796430.1"/>
    <property type="molecule type" value="Genomic_DNA"/>
</dbReference>
<sequence>MAFEIFKLFGSIFVDTSDANNEMDRAGTNAEILGKKFGDVAKTADKISDGLNGVGKGFTTYVTAPLTALGTASVIAFNAVDDGMDKIINTTGAMGDKAEDLENVYKKVGKTIPDTFDNISSAVGDVSTRFNVTGDQLQSMSEDFLKFSRVTGTDVVTSVQLVSRAMGDAGIPAEQYKSVLDQLTKASQTSGISIETLTENLTKYGAPMRALGFDTQESIAIFAGWEKAGVNTEIAFSGMKKAISNWSADGKDAREEFKKTLKAIEDTPDIASATSMAIEVFGQKAGPDLADAIKNGRFSYEEFLSIIEGSDGTLDNTFNSILDAGDKVKLAFNKMQQAGADLGETILNVLAPMLDTAAEKVSQLGDWFSNLDQGQQEFIVKIGLVAAAIGPVLLVLGSLAGAVSNLAGLFVTGGILNGALGAVSAAFGIGTEGAVGMGVSLAALTGPVAIVIAIIAALVAVLAGAWQNSETFRNSVTGAFESIKTTAQDAFGRISEAMSPALESFQGFSTSLSPILQQIGDLLGTYIVPLVEQFINNFINGFSSIIVAMAPFIAAIGNLFSFIGNYIGLMAALLNGDWASAWTFAQAMGQNACDFLINVFQGLFNWVSLIFQGIFDFIAGIWTGIVTRTTDTWTGITTFLQTAWQVIYDNTIGKITELASGIAEKWEETKSDTSTKWEGIKGDLAQKWEDIKTNVSNKVQETFQSVADKWTDTKTDSETKWGDIRDDLTTKAGEIFQNVTDKVREIVDDLPGKWQEIKETAGTKWQEVKDNIISKIQNLPTDLKNIATDMINQMVAGIQETAGNVYSAVTGLVNDVITKFKEGFGIHSPARVMLEIGKYIVQGLINGLNGDNLMAFVNSMVEDIKSAFSNGNFNLKAAIDFVGSGAAEFFKSIGIGGSDFGNLVAPVSGGITSWFGNRNDVGDVGSQYHEGIDIGVGEGTPVGAAGAGTVIQAGWNGGYGNSITIDHGNGLETLYGHLSEVLVNVGDLVSQLQTIGLSGNTGNSTGPHLHFSVIKDGEQVDPASIFGYASGTNYATAGLHWVGEKGPELVGFDGGESVYDAETSELLAKGNVTMNVTVNSPTALSPAKTAKLLKRSVQELLMN</sequence>
<gene>
    <name evidence="4" type="ORF">GH807_05115</name>
</gene>
<evidence type="ECO:0000313" key="4">
    <source>
        <dbReference type="EMBL" id="MBC3796430.1"/>
    </source>
</evidence>
<feature type="transmembrane region" description="Helical" evidence="1">
    <location>
        <begin position="378"/>
        <end position="400"/>
    </location>
</feature>
<feature type="transmembrane region" description="Helical" evidence="1">
    <location>
        <begin position="595"/>
        <end position="622"/>
    </location>
</feature>
<dbReference type="InterPro" id="IPR010090">
    <property type="entry name" value="Phage_tape_meas"/>
</dbReference>
<dbReference type="SUPFAM" id="SSF51261">
    <property type="entry name" value="Duplicated hybrid motif"/>
    <property type="match status" value="1"/>
</dbReference>
<evidence type="ECO:0000256" key="1">
    <source>
        <dbReference type="SAM" id="Phobius"/>
    </source>
</evidence>
<protein>
    <submittedName>
        <fullName evidence="4">Phage tail tape measure protein</fullName>
    </submittedName>
</protein>
<dbReference type="RefSeq" id="WP_148606265.1">
    <property type="nucleotide sequence ID" value="NZ_RXYB01000034.1"/>
</dbReference>
<feature type="domain" description="Phage tail tape measure protein" evidence="3">
    <location>
        <begin position="106"/>
        <end position="260"/>
    </location>
</feature>
<name>A0ABR6WIV4_9FIRM</name>
<dbReference type="PANTHER" id="PTHR21666">
    <property type="entry name" value="PEPTIDASE-RELATED"/>
    <property type="match status" value="1"/>
</dbReference>
<feature type="domain" description="M23ase beta-sheet core" evidence="2">
    <location>
        <begin position="928"/>
        <end position="1022"/>
    </location>
</feature>
<evidence type="ECO:0000313" key="5">
    <source>
        <dbReference type="Proteomes" id="UP000653358"/>
    </source>
</evidence>
<dbReference type="Pfam" id="PF01551">
    <property type="entry name" value="Peptidase_M23"/>
    <property type="match status" value="1"/>
</dbReference>
<dbReference type="NCBIfam" id="TIGR01760">
    <property type="entry name" value="tape_meas_TP901"/>
    <property type="match status" value="1"/>
</dbReference>